<dbReference type="AlphaFoldDB" id="A0A562B7T9"/>
<name>A0A562B7T9_9BURK</name>
<proteinExistence type="predicted"/>
<dbReference type="EMBL" id="VLJN01000040">
    <property type="protein sequence ID" value="TWG81098.1"/>
    <property type="molecule type" value="Genomic_DNA"/>
</dbReference>
<dbReference type="Proteomes" id="UP000318141">
    <property type="component" value="Unassembled WGS sequence"/>
</dbReference>
<comment type="caution">
    <text evidence="1">The sequence shown here is derived from an EMBL/GenBank/DDBJ whole genome shotgun (WGS) entry which is preliminary data.</text>
</comment>
<protein>
    <submittedName>
        <fullName evidence="1">Transposase</fullName>
    </submittedName>
</protein>
<dbReference type="Gene3D" id="1.10.10.60">
    <property type="entry name" value="Homeodomain-like"/>
    <property type="match status" value="1"/>
</dbReference>
<dbReference type="OrthoDB" id="5414302at2"/>
<dbReference type="GO" id="GO:0006313">
    <property type="term" value="P:DNA transposition"/>
    <property type="evidence" value="ECO:0007669"/>
    <property type="project" value="InterPro"/>
</dbReference>
<dbReference type="GO" id="GO:0003677">
    <property type="term" value="F:DNA binding"/>
    <property type="evidence" value="ECO:0007669"/>
    <property type="project" value="InterPro"/>
</dbReference>
<keyword evidence="2" id="KW-1185">Reference proteome</keyword>
<dbReference type="GO" id="GO:0004803">
    <property type="term" value="F:transposase activity"/>
    <property type="evidence" value="ECO:0007669"/>
    <property type="project" value="InterPro"/>
</dbReference>
<reference evidence="1 2" key="1">
    <citation type="submission" date="2019-07" db="EMBL/GenBank/DDBJ databases">
        <title>Genome sequencing of lignin-degrading bacterial isolates.</title>
        <authorList>
            <person name="Gladden J."/>
        </authorList>
    </citation>
    <scope>NUCLEOTIDE SEQUENCE [LARGE SCALE GENOMIC DNA]</scope>
    <source>
        <strain evidence="1 2">J11</strain>
    </source>
</reference>
<dbReference type="InterPro" id="IPR002514">
    <property type="entry name" value="Transposase_8"/>
</dbReference>
<accession>A0A562B7T9</accession>
<evidence type="ECO:0000313" key="2">
    <source>
        <dbReference type="Proteomes" id="UP000318141"/>
    </source>
</evidence>
<sequence length="42" mass="4905">MPWKEVSLMDQRREVVALASQPGVNRRELARRYGISAKTLYK</sequence>
<gene>
    <name evidence="1" type="ORF">L602_004500000010</name>
</gene>
<evidence type="ECO:0000313" key="1">
    <source>
        <dbReference type="EMBL" id="TWG81098.1"/>
    </source>
</evidence>
<dbReference type="Pfam" id="PF01527">
    <property type="entry name" value="HTH_Tnp_1"/>
    <property type="match status" value="1"/>
</dbReference>
<feature type="non-terminal residue" evidence="1">
    <location>
        <position position="42"/>
    </location>
</feature>
<organism evidence="1 2">
    <name type="scientific">Cupriavidus gilardii J11</name>
    <dbReference type="NCBI Taxonomy" id="936133"/>
    <lineage>
        <taxon>Bacteria</taxon>
        <taxon>Pseudomonadati</taxon>
        <taxon>Pseudomonadota</taxon>
        <taxon>Betaproteobacteria</taxon>
        <taxon>Burkholderiales</taxon>
        <taxon>Burkholderiaceae</taxon>
        <taxon>Cupriavidus</taxon>
    </lineage>
</organism>